<evidence type="ECO:0000313" key="4">
    <source>
        <dbReference type="EMBL" id="OGL46930.1"/>
    </source>
</evidence>
<proteinExistence type="predicted"/>
<dbReference type="InterPro" id="IPR036736">
    <property type="entry name" value="ACP-like_sf"/>
</dbReference>
<feature type="domain" description="Carrier" evidence="3">
    <location>
        <begin position="2"/>
        <end position="83"/>
    </location>
</feature>
<dbReference type="Gene3D" id="1.10.1200.10">
    <property type="entry name" value="ACP-like"/>
    <property type="match status" value="1"/>
</dbReference>
<evidence type="ECO:0000259" key="3">
    <source>
        <dbReference type="PROSITE" id="PS50075"/>
    </source>
</evidence>
<dbReference type="PROSITE" id="PS00012">
    <property type="entry name" value="PHOSPHOPANTETHEINE"/>
    <property type="match status" value="1"/>
</dbReference>
<dbReference type="InterPro" id="IPR009081">
    <property type="entry name" value="PP-bd_ACP"/>
</dbReference>
<keyword evidence="1" id="KW-0596">Phosphopantetheine</keyword>
<name>A0A1F7RZR4_9BACT</name>
<sequence>MDDIKPELKLLILKSLKLDNVSPTELSDDQALLDGEFGIDSIDILQLIVDIERKFNIKLVKGKFDREIWKNVNTLSTAIQKFIDEKN</sequence>
<dbReference type="InterPro" id="IPR006162">
    <property type="entry name" value="Ppantetheine_attach_site"/>
</dbReference>
<protein>
    <recommendedName>
        <fullName evidence="3">Carrier domain-containing protein</fullName>
    </recommendedName>
</protein>
<accession>A0A1F7RZR4</accession>
<dbReference type="Proteomes" id="UP000179266">
    <property type="component" value="Unassembled WGS sequence"/>
</dbReference>
<dbReference type="Pfam" id="PF00550">
    <property type="entry name" value="PP-binding"/>
    <property type="match status" value="1"/>
</dbReference>
<dbReference type="AlphaFoldDB" id="A0A1F7RZR4"/>
<organism evidence="4 5">
    <name type="scientific">Candidatus Schekmanbacteria bacterium RBG_13_48_7</name>
    <dbReference type="NCBI Taxonomy" id="1817878"/>
    <lineage>
        <taxon>Bacteria</taxon>
        <taxon>Candidatus Schekmaniibacteriota</taxon>
    </lineage>
</organism>
<reference evidence="4 5" key="1">
    <citation type="journal article" date="2016" name="Nat. Commun.">
        <title>Thousands of microbial genomes shed light on interconnected biogeochemical processes in an aquifer system.</title>
        <authorList>
            <person name="Anantharaman K."/>
            <person name="Brown C.T."/>
            <person name="Hug L.A."/>
            <person name="Sharon I."/>
            <person name="Castelle C.J."/>
            <person name="Probst A.J."/>
            <person name="Thomas B.C."/>
            <person name="Singh A."/>
            <person name="Wilkins M.J."/>
            <person name="Karaoz U."/>
            <person name="Brodie E.L."/>
            <person name="Williams K.H."/>
            <person name="Hubbard S.S."/>
            <person name="Banfield J.F."/>
        </authorList>
    </citation>
    <scope>NUCLEOTIDE SEQUENCE [LARGE SCALE GENOMIC DNA]</scope>
</reference>
<comment type="caution">
    <text evidence="4">The sequence shown here is derived from an EMBL/GenBank/DDBJ whole genome shotgun (WGS) entry which is preliminary data.</text>
</comment>
<evidence type="ECO:0000256" key="2">
    <source>
        <dbReference type="ARBA" id="ARBA00022553"/>
    </source>
</evidence>
<evidence type="ECO:0000256" key="1">
    <source>
        <dbReference type="ARBA" id="ARBA00022450"/>
    </source>
</evidence>
<dbReference type="SUPFAM" id="SSF47336">
    <property type="entry name" value="ACP-like"/>
    <property type="match status" value="1"/>
</dbReference>
<gene>
    <name evidence="4" type="ORF">A2161_14015</name>
</gene>
<evidence type="ECO:0000313" key="5">
    <source>
        <dbReference type="Proteomes" id="UP000179266"/>
    </source>
</evidence>
<keyword evidence="2" id="KW-0597">Phosphoprotein</keyword>
<dbReference type="PROSITE" id="PS50075">
    <property type="entry name" value="CARRIER"/>
    <property type="match status" value="1"/>
</dbReference>
<dbReference type="EMBL" id="MGDD01000106">
    <property type="protein sequence ID" value="OGL46930.1"/>
    <property type="molecule type" value="Genomic_DNA"/>
</dbReference>